<organism evidence="9">
    <name type="scientific">Gaeumannomyces tritici (strain R3-111a-1)</name>
    <name type="common">Wheat and barley take-all root rot fungus</name>
    <name type="synonym">Gaeumannomyces graminis var. tritici</name>
    <dbReference type="NCBI Taxonomy" id="644352"/>
    <lineage>
        <taxon>Eukaryota</taxon>
        <taxon>Fungi</taxon>
        <taxon>Dikarya</taxon>
        <taxon>Ascomycota</taxon>
        <taxon>Pezizomycotina</taxon>
        <taxon>Sordariomycetes</taxon>
        <taxon>Sordariomycetidae</taxon>
        <taxon>Magnaporthales</taxon>
        <taxon>Magnaporthaceae</taxon>
        <taxon>Gaeumannomyces</taxon>
    </lineage>
</organism>
<dbReference type="PANTHER" id="PTHR33938:SF13">
    <property type="entry name" value="CARBOXYLIC ESTER HYDROLASE"/>
    <property type="match status" value="1"/>
</dbReference>
<dbReference type="EnsemblFungi" id="EJT71097">
    <property type="protein sequence ID" value="EJT71097"/>
    <property type="gene ID" value="GGTG_12118"/>
</dbReference>
<name>J3PF39_GAET3</name>
<keyword evidence="11" id="KW-1185">Reference proteome</keyword>
<evidence type="ECO:0000313" key="11">
    <source>
        <dbReference type="Proteomes" id="UP000006039"/>
    </source>
</evidence>
<proteinExistence type="inferred from homology"/>
<comment type="similarity">
    <text evidence="1 8">Belongs to the tannase family.</text>
</comment>
<reference evidence="10" key="4">
    <citation type="journal article" date="2015" name="G3 (Bethesda)">
        <title>Genome sequences of three phytopathogenic species of the Magnaporthaceae family of fungi.</title>
        <authorList>
            <person name="Okagaki L.H."/>
            <person name="Nunes C.C."/>
            <person name="Sailsbery J."/>
            <person name="Clay B."/>
            <person name="Brown D."/>
            <person name="John T."/>
            <person name="Oh Y."/>
            <person name="Young N."/>
            <person name="Fitzgerald M."/>
            <person name="Haas B.J."/>
            <person name="Zeng Q."/>
            <person name="Young S."/>
            <person name="Adiconis X."/>
            <person name="Fan L."/>
            <person name="Levin J.Z."/>
            <person name="Mitchell T.K."/>
            <person name="Okubara P.A."/>
            <person name="Farman M.L."/>
            <person name="Kohn L.M."/>
            <person name="Birren B."/>
            <person name="Ma L.-J."/>
            <person name="Dean R.A."/>
        </authorList>
    </citation>
    <scope>NUCLEOTIDE SEQUENCE</scope>
    <source>
        <strain evidence="10">R3-111a-1</strain>
    </source>
</reference>
<keyword evidence="4" id="KW-0732">Signal</keyword>
<evidence type="ECO:0000256" key="6">
    <source>
        <dbReference type="ARBA" id="ARBA00022837"/>
    </source>
</evidence>
<evidence type="ECO:0000256" key="7">
    <source>
        <dbReference type="ARBA" id="ARBA00023157"/>
    </source>
</evidence>
<evidence type="ECO:0000256" key="3">
    <source>
        <dbReference type="ARBA" id="ARBA00022723"/>
    </source>
</evidence>
<reference evidence="9" key="3">
    <citation type="submission" date="2010-09" db="EMBL/GenBank/DDBJ databases">
        <title>Annotation of Gaeumannomyces graminis var. tritici R3-111a-1.</title>
        <authorList>
            <consortium name="The Broad Institute Genome Sequencing Platform"/>
            <person name="Ma L.-J."/>
            <person name="Dead R."/>
            <person name="Young S.K."/>
            <person name="Zeng Q."/>
            <person name="Gargeya S."/>
            <person name="Fitzgerald M."/>
            <person name="Haas B."/>
            <person name="Abouelleil A."/>
            <person name="Alvarado L."/>
            <person name="Arachchi H.M."/>
            <person name="Berlin A."/>
            <person name="Brown A."/>
            <person name="Chapman S.B."/>
            <person name="Chen Z."/>
            <person name="Dunbar C."/>
            <person name="Freedman E."/>
            <person name="Gearin G."/>
            <person name="Gellesch M."/>
            <person name="Goldberg J."/>
            <person name="Griggs A."/>
            <person name="Gujja S."/>
            <person name="Heiman D."/>
            <person name="Howarth C."/>
            <person name="Larson L."/>
            <person name="Lui A."/>
            <person name="MacDonald P.J.P."/>
            <person name="Mehta T."/>
            <person name="Montmayeur A."/>
            <person name="Murphy C."/>
            <person name="Neiman D."/>
            <person name="Pearson M."/>
            <person name="Priest M."/>
            <person name="Roberts A."/>
            <person name="Saif S."/>
            <person name="Shea T."/>
            <person name="Shenoy N."/>
            <person name="Sisk P."/>
            <person name="Stolte C."/>
            <person name="Sykes S."/>
            <person name="Yandava C."/>
            <person name="Wortman J."/>
            <person name="Nusbaum C."/>
            <person name="Birren B."/>
        </authorList>
    </citation>
    <scope>NUCLEOTIDE SEQUENCE</scope>
    <source>
        <strain evidence="9">R3-111a-1</strain>
    </source>
</reference>
<dbReference type="GO" id="GO:0030600">
    <property type="term" value="F:feruloyl esterase activity"/>
    <property type="evidence" value="ECO:0007669"/>
    <property type="project" value="UniProtKB-ARBA"/>
</dbReference>
<keyword evidence="7" id="KW-1015">Disulfide bond</keyword>
<dbReference type="InterPro" id="IPR029058">
    <property type="entry name" value="AB_hydrolase_fold"/>
</dbReference>
<evidence type="ECO:0000313" key="9">
    <source>
        <dbReference type="EMBL" id="EJT71097.1"/>
    </source>
</evidence>
<dbReference type="AlphaFoldDB" id="J3PF39"/>
<dbReference type="Gene3D" id="3.40.50.1820">
    <property type="entry name" value="alpha/beta hydrolase"/>
    <property type="match status" value="1"/>
</dbReference>
<dbReference type="STRING" id="644352.J3PF39"/>
<dbReference type="GeneID" id="20352576"/>
<accession>J3PF39</accession>
<sequence length="512" mass="54339">MSDPSLATLCVPATFGTPSLFGISDVMVAASVASINATFDTWTFSQPKRYVSTSFCNVTVSYTHPKQNDWVSVEAWLPAPEAWNNVLTAVGGGGMGMGRNSASYGFFMTTAVDDGYATVTTDAGNPGDIAVLGGWAFLSDGNTNQVALHNAAARSLEEQGLLAKQLGGRQGLMVSQRYPDLYDGILAAAPALSLDVFASILWPQQYMVTQGHVPHECEMHAVTVAAVAFCDTLDGVKDGVVADPALCLERFDPFSVVGKTVNCSDAAGGQITVSTGAAAVVNATWHGPKYAASGKQVWPGFRPGAAITSGGPRMNIVESVANTACDGNGTCVGKPWPIADVGFRAMLARNMSFDLASMTSAQFEHFIRYGHHELRSFAATDPDLTEFQRAGGKMLSYHGLADNIIPPEGTSQYYQQVTAVSPDVHEFYRLFEVPGLGHCFSGSSGPPVALFSQLRAWVENGTAPASTGHELLNEVTGKIDNRLACPFPHKPRFDEGCGDVGREACWSCPELV</sequence>
<dbReference type="VEuPathDB" id="FungiDB:GGTG_12118"/>
<keyword evidence="3" id="KW-0479">Metal-binding</keyword>
<evidence type="ECO:0000256" key="5">
    <source>
        <dbReference type="ARBA" id="ARBA00022801"/>
    </source>
</evidence>
<dbReference type="Pfam" id="PF07519">
    <property type="entry name" value="Tannase"/>
    <property type="match status" value="1"/>
</dbReference>
<evidence type="ECO:0000256" key="8">
    <source>
        <dbReference type="RuleBase" id="RU361238"/>
    </source>
</evidence>
<protein>
    <recommendedName>
        <fullName evidence="8">Carboxylic ester hydrolase</fullName>
        <ecNumber evidence="8">3.1.1.-</ecNumber>
    </recommendedName>
</protein>
<reference evidence="9" key="2">
    <citation type="submission" date="2010-07" db="EMBL/GenBank/DDBJ databases">
        <authorList>
            <consortium name="The Broad Institute Genome Sequencing Platform"/>
            <consortium name="Broad Institute Genome Sequencing Center for Infectious Disease"/>
            <person name="Ma L.-J."/>
            <person name="Dead R."/>
            <person name="Young S."/>
            <person name="Zeng Q."/>
            <person name="Koehrsen M."/>
            <person name="Alvarado L."/>
            <person name="Berlin A."/>
            <person name="Chapman S.B."/>
            <person name="Chen Z."/>
            <person name="Freedman E."/>
            <person name="Gellesch M."/>
            <person name="Goldberg J."/>
            <person name="Griggs A."/>
            <person name="Gujja S."/>
            <person name="Heilman E.R."/>
            <person name="Heiman D."/>
            <person name="Hepburn T."/>
            <person name="Howarth C."/>
            <person name="Jen D."/>
            <person name="Larson L."/>
            <person name="Mehta T."/>
            <person name="Neiman D."/>
            <person name="Pearson M."/>
            <person name="Roberts A."/>
            <person name="Saif S."/>
            <person name="Shea T."/>
            <person name="Shenoy N."/>
            <person name="Sisk P."/>
            <person name="Stolte C."/>
            <person name="Sykes S."/>
            <person name="Walk T."/>
            <person name="White J."/>
            <person name="Yandava C."/>
            <person name="Haas B."/>
            <person name="Nusbaum C."/>
            <person name="Birren B."/>
        </authorList>
    </citation>
    <scope>NUCLEOTIDE SEQUENCE</scope>
    <source>
        <strain evidence="9">R3-111a-1</strain>
    </source>
</reference>
<reference evidence="11" key="1">
    <citation type="submission" date="2010-07" db="EMBL/GenBank/DDBJ databases">
        <title>The genome sequence of Gaeumannomyces graminis var. tritici strain R3-111a-1.</title>
        <authorList>
            <consortium name="The Broad Institute Genome Sequencing Platform"/>
            <person name="Ma L.-J."/>
            <person name="Dead R."/>
            <person name="Young S."/>
            <person name="Zeng Q."/>
            <person name="Koehrsen M."/>
            <person name="Alvarado L."/>
            <person name="Berlin A."/>
            <person name="Chapman S.B."/>
            <person name="Chen Z."/>
            <person name="Freedman E."/>
            <person name="Gellesch M."/>
            <person name="Goldberg J."/>
            <person name="Griggs A."/>
            <person name="Gujja S."/>
            <person name="Heilman E.R."/>
            <person name="Heiman D."/>
            <person name="Hepburn T."/>
            <person name="Howarth C."/>
            <person name="Jen D."/>
            <person name="Larson L."/>
            <person name="Mehta T."/>
            <person name="Neiman D."/>
            <person name="Pearson M."/>
            <person name="Roberts A."/>
            <person name="Saif S."/>
            <person name="Shea T."/>
            <person name="Shenoy N."/>
            <person name="Sisk P."/>
            <person name="Stolte C."/>
            <person name="Sykes S."/>
            <person name="Walk T."/>
            <person name="White J."/>
            <person name="Yandava C."/>
            <person name="Haas B."/>
            <person name="Nusbaum C."/>
            <person name="Birren B."/>
        </authorList>
    </citation>
    <scope>NUCLEOTIDE SEQUENCE [LARGE SCALE GENOMIC DNA]</scope>
    <source>
        <strain evidence="11">R3-111a-1</strain>
    </source>
</reference>
<dbReference type="RefSeq" id="XP_009228275.1">
    <property type="nucleotide sequence ID" value="XM_009230011.1"/>
</dbReference>
<keyword evidence="2" id="KW-0719">Serine esterase</keyword>
<keyword evidence="6" id="KW-0106">Calcium</keyword>
<evidence type="ECO:0000313" key="10">
    <source>
        <dbReference type="EnsemblFungi" id="EJT71097"/>
    </source>
</evidence>
<evidence type="ECO:0000256" key="4">
    <source>
        <dbReference type="ARBA" id="ARBA00022729"/>
    </source>
</evidence>
<dbReference type="GO" id="GO:0046872">
    <property type="term" value="F:metal ion binding"/>
    <property type="evidence" value="ECO:0007669"/>
    <property type="project" value="UniProtKB-KW"/>
</dbReference>
<dbReference type="EMBL" id="GL385401">
    <property type="protein sequence ID" value="EJT71097.1"/>
    <property type="molecule type" value="Genomic_DNA"/>
</dbReference>
<dbReference type="PANTHER" id="PTHR33938">
    <property type="entry name" value="FERULOYL ESTERASE B-RELATED"/>
    <property type="match status" value="1"/>
</dbReference>
<evidence type="ECO:0000256" key="1">
    <source>
        <dbReference type="ARBA" id="ARBA00006249"/>
    </source>
</evidence>
<keyword evidence="5 8" id="KW-0378">Hydrolase</keyword>
<dbReference type="SUPFAM" id="SSF53474">
    <property type="entry name" value="alpha/beta-Hydrolases"/>
    <property type="match status" value="1"/>
</dbReference>
<dbReference type="OrthoDB" id="3039123at2759"/>
<dbReference type="Proteomes" id="UP000006039">
    <property type="component" value="Unassembled WGS sequence"/>
</dbReference>
<dbReference type="InterPro" id="IPR011118">
    <property type="entry name" value="Tannase/feruloyl_esterase"/>
</dbReference>
<gene>
    <name evidence="10" type="primary">20352576</name>
    <name evidence="9" type="ORF">GGTG_12118</name>
</gene>
<reference evidence="10" key="5">
    <citation type="submission" date="2018-04" db="UniProtKB">
        <authorList>
            <consortium name="EnsemblFungi"/>
        </authorList>
    </citation>
    <scope>IDENTIFICATION</scope>
    <source>
        <strain evidence="10">R3-111a-1</strain>
    </source>
</reference>
<dbReference type="EC" id="3.1.1.-" evidence="8"/>
<evidence type="ECO:0000256" key="2">
    <source>
        <dbReference type="ARBA" id="ARBA00022487"/>
    </source>
</evidence>
<dbReference type="eggNOG" id="ENOG502SH94">
    <property type="taxonomic scope" value="Eukaryota"/>
</dbReference>
<dbReference type="HOGENOM" id="CLU_014819_2_1_1"/>